<dbReference type="Proteomes" id="UP000635853">
    <property type="component" value="Unassembled WGS sequence"/>
</dbReference>
<name>A0ABS1RP43_9RHOB</name>
<comment type="caution">
    <text evidence="1">The sequence shown here is derived from an EMBL/GenBank/DDBJ whole genome shotgun (WGS) entry which is preliminary data.</text>
</comment>
<dbReference type="RefSeq" id="WP_075787390.1">
    <property type="nucleotide sequence ID" value="NZ_JAESIL010000145.1"/>
</dbReference>
<protein>
    <submittedName>
        <fullName evidence="1">Uncharacterized protein</fullName>
    </submittedName>
</protein>
<accession>A0ABS1RP43</accession>
<keyword evidence="2" id="KW-1185">Reference proteome</keyword>
<proteinExistence type="predicted"/>
<reference evidence="2" key="1">
    <citation type="submission" date="2021-01" db="EMBL/GenBank/DDBJ databases">
        <title>Draft genomes of Rhodovulum sulfidophilum.</title>
        <authorList>
            <person name="Guzman M.S."/>
        </authorList>
    </citation>
    <scope>NUCLEOTIDE SEQUENCE [LARGE SCALE GENOMIC DNA]</scope>
    <source>
        <strain evidence="2">AB19</strain>
    </source>
</reference>
<organism evidence="1 2">
    <name type="scientific">Rhodovulum visakhapatnamense</name>
    <dbReference type="NCBI Taxonomy" id="364297"/>
    <lineage>
        <taxon>Bacteria</taxon>
        <taxon>Pseudomonadati</taxon>
        <taxon>Pseudomonadota</taxon>
        <taxon>Alphaproteobacteria</taxon>
        <taxon>Rhodobacterales</taxon>
        <taxon>Paracoccaceae</taxon>
        <taxon>Rhodovulum</taxon>
    </lineage>
</organism>
<sequence length="77" mass="8419">MQTIEHLLRLADAYKQAASIAEDTTVSYRVFGDTKKLAALRAGGDITTRRYRAAIAWFEDNWPNGSHPAPTPTGDAA</sequence>
<dbReference type="EMBL" id="JAESIL010000145">
    <property type="protein sequence ID" value="MBL3580426.1"/>
    <property type="molecule type" value="Genomic_DNA"/>
</dbReference>
<evidence type="ECO:0000313" key="2">
    <source>
        <dbReference type="Proteomes" id="UP000635853"/>
    </source>
</evidence>
<gene>
    <name evidence="1" type="ORF">JMJ92_20080</name>
</gene>
<evidence type="ECO:0000313" key="1">
    <source>
        <dbReference type="EMBL" id="MBL3580426.1"/>
    </source>
</evidence>